<dbReference type="SUPFAM" id="SSF54285">
    <property type="entry name" value="MoaD/ThiS"/>
    <property type="match status" value="1"/>
</dbReference>
<evidence type="ECO:0000313" key="9">
    <source>
        <dbReference type="RefSeq" id="XP_005181205.1"/>
    </source>
</evidence>
<evidence type="ECO:0000313" key="8">
    <source>
        <dbReference type="Proteomes" id="UP001652621"/>
    </source>
</evidence>
<comment type="pathway">
    <text evidence="1 6">Cofactor biosynthesis; molybdopterin biosynthesis.</text>
</comment>
<keyword evidence="8" id="KW-1185">Reference proteome</keyword>
<comment type="miscellaneous">
    <text evidence="6">This protein is produced by a bicistronic gene which also produces the large subunit (MOCS2B).</text>
</comment>
<evidence type="ECO:0000256" key="2">
    <source>
        <dbReference type="ARBA" id="ARBA00022490"/>
    </source>
</evidence>
<feature type="modified residue" description="Glycyl adenylate; alternate" evidence="6">
    <location>
        <position position="95"/>
    </location>
</feature>
<reference evidence="9" key="2">
    <citation type="submission" date="2025-04" db="UniProtKB">
        <authorList>
            <consortium name="RefSeq"/>
        </authorList>
    </citation>
    <scope>IDENTIFICATION</scope>
    <source>
        <strain evidence="9">Aabys</strain>
    </source>
</reference>
<dbReference type="GO" id="GO:0006777">
    <property type="term" value="P:Mo-molybdopterin cofactor biosynthetic process"/>
    <property type="evidence" value="ECO:0007669"/>
    <property type="project" value="UniProtKB-UniRule"/>
</dbReference>
<protein>
    <recommendedName>
        <fullName evidence="6">Molybdopterin synthase sulfur carrier subunit</fullName>
    </recommendedName>
    <alternativeName>
        <fullName evidence="6">Molybdenum cofactor synthesis protein 2 small subunit</fullName>
    </alternativeName>
    <alternativeName>
        <fullName evidence="6">Molybdenum cofactor synthesis protein 2A</fullName>
        <shortName evidence="6">MOCS2A</shortName>
    </alternativeName>
    <alternativeName>
        <fullName evidence="6">Sulfur carrier protein MOCS2A</fullName>
    </alternativeName>
</protein>
<comment type="subunit">
    <text evidence="6">Heterotetramer; composed of 2 small (MOCS2A) and 2 large (MOCS2B) subunits.</text>
</comment>
<keyword evidence="2 6" id="KW-0963">Cytoplasm</keyword>
<dbReference type="EnsemblMetazoa" id="MDOA008974-RA">
    <property type="protein sequence ID" value="MDOA008974-PA"/>
    <property type="gene ID" value="MDOA008974"/>
</dbReference>
<dbReference type="OrthoDB" id="5531344at2759"/>
<dbReference type="Proteomes" id="UP001652621">
    <property type="component" value="Unplaced"/>
</dbReference>
<evidence type="ECO:0000313" key="7">
    <source>
        <dbReference type="EnsemblMetazoa" id="MDOA008974-PA"/>
    </source>
</evidence>
<feature type="modified residue" description="1-thioglycine; alternate" evidence="6">
    <location>
        <position position="95"/>
    </location>
</feature>
<dbReference type="InterPro" id="IPR012675">
    <property type="entry name" value="Beta-grasp_dom_sf"/>
</dbReference>
<dbReference type="FunFam" id="3.10.20.30:FF:000010">
    <property type="entry name" value="Molybdopterin synthase sulfur carrier subunit"/>
    <property type="match status" value="1"/>
</dbReference>
<dbReference type="InterPro" id="IPR044672">
    <property type="entry name" value="MOCS2A"/>
</dbReference>
<dbReference type="PANTHER" id="PTHR33359:SF1">
    <property type="entry name" value="MOLYBDOPTERIN SYNTHASE SULFUR CARRIER SUBUNIT"/>
    <property type="match status" value="1"/>
</dbReference>
<dbReference type="Pfam" id="PF02597">
    <property type="entry name" value="ThiS"/>
    <property type="match status" value="1"/>
</dbReference>
<reference evidence="7" key="1">
    <citation type="submission" date="2020-05" db="UniProtKB">
        <authorList>
            <consortium name="EnsemblMetazoa"/>
        </authorList>
    </citation>
    <scope>IDENTIFICATION</scope>
    <source>
        <strain evidence="7">Aabys</strain>
    </source>
</reference>
<dbReference type="InterPro" id="IPR003749">
    <property type="entry name" value="ThiS/MoaD-like"/>
</dbReference>
<dbReference type="InterPro" id="IPR016155">
    <property type="entry name" value="Mopterin_synth/thiamin_S_b"/>
</dbReference>
<evidence type="ECO:0000256" key="3">
    <source>
        <dbReference type="ARBA" id="ARBA00022553"/>
    </source>
</evidence>
<keyword evidence="5 6" id="KW-0501">Molybdenum cofactor biosynthesis</keyword>
<sequence length="95" mass="10288">MSCGDTEKKKINIRILFFAKSRELAGLDEASFGLESSSITSLDLLGKISAAYNLEAIKTTIILAINQSYCNISEEEQLHLKEGDEIAIIPPLSGG</sequence>
<comment type="function">
    <text evidence="6">Acts as a sulfur carrier required for molybdopterin biosynthesis. Component of the molybdopterin synthase complex that catalyzes the conversion of precursor Z into molybdopterin by mediating the incorporation of 2 sulfur atoms into precursor Z to generate a dithiolene group. In the complex, serves as sulfur donor by being thiocarboxylated (-COSH) at its C-terminus by MOCS3. After interaction with MOCS2B, the sulfur is then transferred to precursor Z to form molybdopterin.</text>
</comment>
<dbReference type="GO" id="GO:1990133">
    <property type="term" value="C:molybdopterin adenylyltransferase complex"/>
    <property type="evidence" value="ECO:0007669"/>
    <property type="project" value="TreeGrafter"/>
</dbReference>
<comment type="subcellular location">
    <subcellularLocation>
        <location evidence="6">Cytoplasm</location>
    </subcellularLocation>
</comment>
<dbReference type="CDD" id="cd00754">
    <property type="entry name" value="Ubl_MoaD"/>
    <property type="match status" value="1"/>
</dbReference>
<keyword evidence="3 6" id="KW-0597">Phosphoprotein</keyword>
<dbReference type="VEuPathDB" id="VectorBase:MDOMA2_004926"/>
<comment type="PTM">
    <text evidence="6">C-terminal thiocarboxylation occurs in 2 steps, it is first acyl-adenylated (-COAMP) via the hesA/moeB/thiF part of MOCS3, then thiocarboxylated (-COSH) via the rhodanese domain of MOCS3.</text>
</comment>
<evidence type="ECO:0000256" key="6">
    <source>
        <dbReference type="HAMAP-Rule" id="MF_03051"/>
    </source>
</evidence>
<dbReference type="eggNOG" id="KOG3474">
    <property type="taxonomic scope" value="Eukaryota"/>
</dbReference>
<evidence type="ECO:0000256" key="5">
    <source>
        <dbReference type="ARBA" id="ARBA00023150"/>
    </source>
</evidence>
<name>A0A1I8MVW4_MUSDO</name>
<dbReference type="Gene3D" id="3.10.20.30">
    <property type="match status" value="1"/>
</dbReference>
<evidence type="ECO:0000256" key="1">
    <source>
        <dbReference type="ARBA" id="ARBA00005046"/>
    </source>
</evidence>
<dbReference type="RefSeq" id="XP_005181205.1">
    <property type="nucleotide sequence ID" value="XM_005181148.3"/>
</dbReference>
<dbReference type="UniPathway" id="UPA00344"/>
<comment type="similarity">
    <text evidence="6">Belongs to the MoaD family. MOCS2A subfamily.</text>
</comment>
<dbReference type="InterPro" id="IPR028887">
    <property type="entry name" value="MOCS2A_euk"/>
</dbReference>
<dbReference type="PANTHER" id="PTHR33359">
    <property type="entry name" value="MOLYBDOPTERIN SYNTHASE SULFUR CARRIER SUBUNIT"/>
    <property type="match status" value="1"/>
</dbReference>
<accession>A0A1I8MVW4</accession>
<dbReference type="AlphaFoldDB" id="A0A1I8MVW4"/>
<evidence type="ECO:0000256" key="4">
    <source>
        <dbReference type="ARBA" id="ARBA00022741"/>
    </source>
</evidence>
<organism evidence="7">
    <name type="scientific">Musca domestica</name>
    <name type="common">House fly</name>
    <dbReference type="NCBI Taxonomy" id="7370"/>
    <lineage>
        <taxon>Eukaryota</taxon>
        <taxon>Metazoa</taxon>
        <taxon>Ecdysozoa</taxon>
        <taxon>Arthropoda</taxon>
        <taxon>Hexapoda</taxon>
        <taxon>Insecta</taxon>
        <taxon>Pterygota</taxon>
        <taxon>Neoptera</taxon>
        <taxon>Endopterygota</taxon>
        <taxon>Diptera</taxon>
        <taxon>Brachycera</taxon>
        <taxon>Muscomorpha</taxon>
        <taxon>Muscoidea</taxon>
        <taxon>Muscidae</taxon>
        <taxon>Musca</taxon>
    </lineage>
</organism>
<proteinExistence type="inferred from homology"/>
<dbReference type="GO" id="GO:1990140">
    <property type="term" value="C:molybdopterin synthase complex"/>
    <property type="evidence" value="ECO:0007669"/>
    <property type="project" value="UniProtKB-UniRule"/>
</dbReference>
<gene>
    <name evidence="7" type="primary">101891637</name>
    <name evidence="9" type="synonym">LOC101891637</name>
    <name evidence="6" type="synonym">Mocs2</name>
</gene>
<dbReference type="HAMAP" id="MF_03051">
    <property type="entry name" value="MOCS2A"/>
    <property type="match status" value="1"/>
</dbReference>
<keyword evidence="4 6" id="KW-0547">Nucleotide-binding</keyword>
<dbReference type="GO" id="GO:0030366">
    <property type="term" value="F:molybdopterin synthase activity"/>
    <property type="evidence" value="ECO:0007669"/>
    <property type="project" value="UniProtKB-UniRule"/>
</dbReference>
<dbReference type="GO" id="GO:0000166">
    <property type="term" value="F:nucleotide binding"/>
    <property type="evidence" value="ECO:0007669"/>
    <property type="project" value="UniProtKB-KW"/>
</dbReference>
<dbReference type="KEGG" id="mde:101891637"/>
<dbReference type="VEuPathDB" id="VectorBase:MDOA008974"/>